<dbReference type="Proteomes" id="UP000000844">
    <property type="component" value="Chromosome"/>
</dbReference>
<feature type="transmembrane region" description="Helical" evidence="2">
    <location>
        <begin position="73"/>
        <end position="95"/>
    </location>
</feature>
<feature type="region of interest" description="Disordered" evidence="1">
    <location>
        <begin position="198"/>
        <end position="243"/>
    </location>
</feature>
<dbReference type="HOGENOM" id="CLU_1142047_0_0_11"/>
<gene>
    <name evidence="3" type="ordered locus">Snas_6421</name>
</gene>
<dbReference type="RefSeq" id="WP_013021608.1">
    <property type="nucleotide sequence ID" value="NC_013947.1"/>
</dbReference>
<keyword evidence="2" id="KW-1133">Transmembrane helix</keyword>
<keyword evidence="2" id="KW-0472">Membrane</keyword>
<dbReference type="OrthoDB" id="5194611at2"/>
<organism evidence="3 4">
    <name type="scientific">Stackebrandtia nassauensis (strain DSM 44728 / CIP 108903 / NRRL B-16338 / NBRC 102104 / LLR-40K-21)</name>
    <dbReference type="NCBI Taxonomy" id="446470"/>
    <lineage>
        <taxon>Bacteria</taxon>
        <taxon>Bacillati</taxon>
        <taxon>Actinomycetota</taxon>
        <taxon>Actinomycetes</taxon>
        <taxon>Glycomycetales</taxon>
        <taxon>Glycomycetaceae</taxon>
        <taxon>Stackebrandtia</taxon>
    </lineage>
</organism>
<feature type="transmembrane region" description="Helical" evidence="2">
    <location>
        <begin position="107"/>
        <end position="127"/>
    </location>
</feature>
<proteinExistence type="predicted"/>
<evidence type="ECO:0000256" key="2">
    <source>
        <dbReference type="SAM" id="Phobius"/>
    </source>
</evidence>
<sequence length="243" mass="25162">MSTHFEVPGQRDRPTSVSVAVYAQFAVGALGVIATVIGVIQTADMMGRVEKAITDTGSVNSADVDTVIGFASAVSYALIFASLLFALAVAIMGIFNLKGKNGARITTWVLAGLGLLCGVCGSISGAANSLGGNSSTANDELTKAMERALGDVPAWYNISNLAVTVLDVILYLAIIILLAIPASNDFFRKPKNNVDVMLPPEAYMDAPPPPPAPGTQPPPPPAAPEAQPPQQPRPDDDPGTPKP</sequence>
<dbReference type="EMBL" id="CP001778">
    <property type="protein sequence ID" value="ADD46037.1"/>
    <property type="molecule type" value="Genomic_DNA"/>
</dbReference>
<evidence type="ECO:0000313" key="4">
    <source>
        <dbReference type="Proteomes" id="UP000000844"/>
    </source>
</evidence>
<reference evidence="3 4" key="1">
    <citation type="journal article" date="2009" name="Stand. Genomic Sci.">
        <title>Complete genome sequence of Stackebrandtia nassauensis type strain (LLR-40K-21).</title>
        <authorList>
            <person name="Munk C."/>
            <person name="Lapidus A."/>
            <person name="Copeland A."/>
            <person name="Jando M."/>
            <person name="Mayilraj S."/>
            <person name="Glavina Del Rio T."/>
            <person name="Nolan M."/>
            <person name="Chen F."/>
            <person name="Lucas S."/>
            <person name="Tice H."/>
            <person name="Cheng J.F."/>
            <person name="Han C."/>
            <person name="Detter J.C."/>
            <person name="Bruce D."/>
            <person name="Goodwin L."/>
            <person name="Chain P."/>
            <person name="Pitluck S."/>
            <person name="Goker M."/>
            <person name="Ovchinikova G."/>
            <person name="Pati A."/>
            <person name="Ivanova N."/>
            <person name="Mavromatis K."/>
            <person name="Chen A."/>
            <person name="Palaniappan K."/>
            <person name="Land M."/>
            <person name="Hauser L."/>
            <person name="Chang Y.J."/>
            <person name="Jeffries C.D."/>
            <person name="Bristow J."/>
            <person name="Eisen J.A."/>
            <person name="Markowitz V."/>
            <person name="Hugenholtz P."/>
            <person name="Kyrpides N.C."/>
            <person name="Klenk H.P."/>
        </authorList>
    </citation>
    <scope>NUCLEOTIDE SEQUENCE [LARGE SCALE GENOMIC DNA]</scope>
    <source>
        <strain evidence="4">DSM 44728 / CIP 108903 / NRRL B-16338 / NBRC 102104 / LLR-40K-21</strain>
    </source>
</reference>
<accession>D3Q5H7</accession>
<feature type="transmembrane region" description="Helical" evidence="2">
    <location>
        <begin position="154"/>
        <end position="180"/>
    </location>
</feature>
<feature type="transmembrane region" description="Helical" evidence="2">
    <location>
        <begin position="21"/>
        <end position="40"/>
    </location>
</feature>
<evidence type="ECO:0000256" key="1">
    <source>
        <dbReference type="SAM" id="MobiDB-lite"/>
    </source>
</evidence>
<protein>
    <submittedName>
        <fullName evidence="3">Uncharacterized protein</fullName>
    </submittedName>
</protein>
<name>D3Q5H7_STANL</name>
<dbReference type="KEGG" id="sna:Snas_6421"/>
<dbReference type="AlphaFoldDB" id="D3Q5H7"/>
<dbReference type="STRING" id="446470.Snas_6421"/>
<evidence type="ECO:0000313" key="3">
    <source>
        <dbReference type="EMBL" id="ADD46037.1"/>
    </source>
</evidence>
<feature type="compositionally biased region" description="Pro residues" evidence="1">
    <location>
        <begin position="206"/>
        <end position="232"/>
    </location>
</feature>
<dbReference type="eggNOG" id="ENOG5033CTS">
    <property type="taxonomic scope" value="Bacteria"/>
</dbReference>
<keyword evidence="4" id="KW-1185">Reference proteome</keyword>
<keyword evidence="2" id="KW-0812">Transmembrane</keyword>